<dbReference type="GO" id="GO:0016757">
    <property type="term" value="F:glycosyltransferase activity"/>
    <property type="evidence" value="ECO:0007669"/>
    <property type="project" value="TreeGrafter"/>
</dbReference>
<accession>A0A517YTC6</accession>
<keyword evidence="1" id="KW-0808">Transferase</keyword>
<evidence type="ECO:0000313" key="2">
    <source>
        <dbReference type="Proteomes" id="UP000317369"/>
    </source>
</evidence>
<protein>
    <submittedName>
        <fullName evidence="1">Glycosyl transferases group 1</fullName>
    </submittedName>
</protein>
<dbReference type="RefSeq" id="WP_200761674.1">
    <property type="nucleotide sequence ID" value="NZ_CP036425.1"/>
</dbReference>
<name>A0A517YTC6_9BACT</name>
<dbReference type="KEGG" id="pcor:KS4_15350"/>
<dbReference type="PANTHER" id="PTHR12526:SF600">
    <property type="entry name" value="GLYCOSYL TRANSFERASE GROUP 1"/>
    <property type="match status" value="1"/>
</dbReference>
<dbReference type="AlphaFoldDB" id="A0A517YTC6"/>
<organism evidence="1 2">
    <name type="scientific">Poriferisphaera corsica</name>
    <dbReference type="NCBI Taxonomy" id="2528020"/>
    <lineage>
        <taxon>Bacteria</taxon>
        <taxon>Pseudomonadati</taxon>
        <taxon>Planctomycetota</taxon>
        <taxon>Phycisphaerae</taxon>
        <taxon>Phycisphaerales</taxon>
        <taxon>Phycisphaeraceae</taxon>
        <taxon>Poriferisphaera</taxon>
    </lineage>
</organism>
<dbReference type="Pfam" id="PF13692">
    <property type="entry name" value="Glyco_trans_1_4"/>
    <property type="match status" value="1"/>
</dbReference>
<evidence type="ECO:0000313" key="1">
    <source>
        <dbReference type="EMBL" id="QDU33485.1"/>
    </source>
</evidence>
<keyword evidence="2" id="KW-1185">Reference proteome</keyword>
<dbReference type="SUPFAM" id="SSF53756">
    <property type="entry name" value="UDP-Glycosyltransferase/glycogen phosphorylase"/>
    <property type="match status" value="1"/>
</dbReference>
<dbReference type="EMBL" id="CP036425">
    <property type="protein sequence ID" value="QDU33485.1"/>
    <property type="molecule type" value="Genomic_DNA"/>
</dbReference>
<reference evidence="1 2" key="1">
    <citation type="submission" date="2019-02" db="EMBL/GenBank/DDBJ databases">
        <title>Deep-cultivation of Planctomycetes and their phenomic and genomic characterization uncovers novel biology.</title>
        <authorList>
            <person name="Wiegand S."/>
            <person name="Jogler M."/>
            <person name="Boedeker C."/>
            <person name="Pinto D."/>
            <person name="Vollmers J."/>
            <person name="Rivas-Marin E."/>
            <person name="Kohn T."/>
            <person name="Peeters S.H."/>
            <person name="Heuer A."/>
            <person name="Rast P."/>
            <person name="Oberbeckmann S."/>
            <person name="Bunk B."/>
            <person name="Jeske O."/>
            <person name="Meyerdierks A."/>
            <person name="Storesund J.E."/>
            <person name="Kallscheuer N."/>
            <person name="Luecker S."/>
            <person name="Lage O.M."/>
            <person name="Pohl T."/>
            <person name="Merkel B.J."/>
            <person name="Hornburger P."/>
            <person name="Mueller R.-W."/>
            <person name="Bruemmer F."/>
            <person name="Labrenz M."/>
            <person name="Spormann A.M."/>
            <person name="Op den Camp H."/>
            <person name="Overmann J."/>
            <person name="Amann R."/>
            <person name="Jetten M.S.M."/>
            <person name="Mascher T."/>
            <person name="Medema M.H."/>
            <person name="Devos D.P."/>
            <person name="Kaster A.-K."/>
            <person name="Ovreas L."/>
            <person name="Rohde M."/>
            <person name="Galperin M.Y."/>
            <person name="Jogler C."/>
        </authorList>
    </citation>
    <scope>NUCLEOTIDE SEQUENCE [LARGE SCALE GENOMIC DNA]</scope>
    <source>
        <strain evidence="1 2">KS4</strain>
    </source>
</reference>
<proteinExistence type="predicted"/>
<sequence>MHQLELNKHLNNQTADVLFLAERPMWPLDQGFRVHGCNMLKSLHQLGISAKVASAEPTTDAPDWLNDLIIDWPNATPHDIQLFHEGWSGPLSKLRHKAASHQGIDIHRLAGAISLIKRCKPKTVIAVGLHGPVLLKGLQQAFPRVKMIWYAADEPITFHLSCLKQEPIKDWPPRFWNILTFAAIERLFARGLDGAIGVSPLDSKRLKRIAAVKSIHTIRNGVDLEYFSPKSNLPDDHSVVFWGRMDFEPNIDAVTWFAKNAWPQLVKRSPNAVFNIVGKNPTPAIQALTQIPGINVLGAVPDIRTHAQNATVAILPMRCGAGIKNKLLESAAMGIPTIASPKAIHGLDISCLEKPFHIAHNPDLWADHVWHLWHDTTYRQQLSQRSRQWVTAKHNWQDAARELIRYINTMFPLDQRLLTSSPDQITQHNKRSNKAA</sequence>
<dbReference type="PANTHER" id="PTHR12526">
    <property type="entry name" value="GLYCOSYLTRANSFERASE"/>
    <property type="match status" value="1"/>
</dbReference>
<dbReference type="Proteomes" id="UP000317369">
    <property type="component" value="Chromosome"/>
</dbReference>
<dbReference type="CDD" id="cd03801">
    <property type="entry name" value="GT4_PimA-like"/>
    <property type="match status" value="1"/>
</dbReference>
<dbReference type="Gene3D" id="3.40.50.2000">
    <property type="entry name" value="Glycogen Phosphorylase B"/>
    <property type="match status" value="2"/>
</dbReference>
<gene>
    <name evidence="1" type="ORF">KS4_15350</name>
</gene>